<organism evidence="1 2">
    <name type="scientific">Erwinia rhapontici</name>
    <name type="common">Pectobacterium rhapontici</name>
    <dbReference type="NCBI Taxonomy" id="55212"/>
    <lineage>
        <taxon>Bacteria</taxon>
        <taxon>Pseudomonadati</taxon>
        <taxon>Pseudomonadota</taxon>
        <taxon>Gammaproteobacteria</taxon>
        <taxon>Enterobacterales</taxon>
        <taxon>Erwiniaceae</taxon>
        <taxon>Erwinia</taxon>
    </lineage>
</organism>
<reference evidence="1 2" key="1">
    <citation type="submission" date="2021-01" db="EMBL/GenBank/DDBJ databases">
        <title>Complete genome sequence of Erwinia rhapontici MAFF 311153.</title>
        <authorList>
            <person name="Morohoshi T."/>
            <person name="Someya N."/>
        </authorList>
    </citation>
    <scope>NUCLEOTIDE SEQUENCE [LARGE SCALE GENOMIC DNA]</scope>
    <source>
        <strain evidence="1 2">MAFF 311153</strain>
    </source>
</reference>
<evidence type="ECO:0000313" key="1">
    <source>
        <dbReference type="EMBL" id="BCQ35962.1"/>
    </source>
</evidence>
<protein>
    <submittedName>
        <fullName evidence="1">Uncharacterized protein</fullName>
    </submittedName>
</protein>
<accession>A0ABN6DS22</accession>
<gene>
    <name evidence="1" type="ORF">ERHA53_33050</name>
</gene>
<dbReference type="RefSeq" id="WP_212813128.1">
    <property type="nucleotide sequence ID" value="NZ_AP024329.1"/>
</dbReference>
<proteinExistence type="predicted"/>
<evidence type="ECO:0000313" key="2">
    <source>
        <dbReference type="Proteomes" id="UP000677515"/>
    </source>
</evidence>
<name>A0ABN6DS22_ERWRD</name>
<sequence>MNDFSQSLPYLAKFAIERTDENEIPGMYSFEQDLWVIEEDGKKIPIISKFNLSQAVTKTKVKQESDDECSAAVLELTTKTEVKLERDDNDISMNHLLELTTKTDTVQERDDESWEKENLTELTTKTFVAVERDEECLINACSSHLKG</sequence>
<dbReference type="Proteomes" id="UP000677515">
    <property type="component" value="Chromosome"/>
</dbReference>
<dbReference type="EMBL" id="AP024329">
    <property type="protein sequence ID" value="BCQ35962.1"/>
    <property type="molecule type" value="Genomic_DNA"/>
</dbReference>
<keyword evidence="2" id="KW-1185">Reference proteome</keyword>